<protein>
    <submittedName>
        <fullName evidence="5">Peptidase M23 domain protein</fullName>
    </submittedName>
</protein>
<reference evidence="5 6" key="1">
    <citation type="submission" date="2015-02" db="EMBL/GenBank/DDBJ databases">
        <title>Single-cell genomics of uncultivated deep-branching MTB reveals a conserved set of magnetosome genes.</title>
        <authorList>
            <person name="Kolinko S."/>
            <person name="Richter M."/>
            <person name="Glockner F.O."/>
            <person name="Brachmann A."/>
            <person name="Schuler D."/>
        </authorList>
    </citation>
    <scope>NUCLEOTIDE SEQUENCE [LARGE SCALE GENOMIC DNA]</scope>
    <source>
        <strain evidence="5">TM-1</strain>
    </source>
</reference>
<evidence type="ECO:0000313" key="5">
    <source>
        <dbReference type="EMBL" id="KJU82971.1"/>
    </source>
</evidence>
<comment type="caution">
    <text evidence="5">The sequence shown here is derived from an EMBL/GenBank/DDBJ whole genome shotgun (WGS) entry which is preliminary data.</text>
</comment>
<keyword evidence="2" id="KW-0472">Membrane</keyword>
<gene>
    <name evidence="5" type="ORF">MBAV_004840</name>
</gene>
<dbReference type="Pfam" id="PF01551">
    <property type="entry name" value="Peptidase_M23"/>
    <property type="match status" value="1"/>
</dbReference>
<sequence length="635" mass="69715">MCYNVLKNGGVYAMLRIFYILTVMVALLLSHSLLYSQQEGSFGFGVYDISRNQPTLTPQRTEEIKAEISQNVMRLKSEGKLPADTEKPKAAVLFSLPLKASAMVKDSGFYGIANFPDHDPAYPNHLSDYNCGTRTFDTASGFNSDGTDFFPWPFPWQKMENNDVLVVAAAAGKIVYREDGNTDRGCAGAWGPSWNAVSIRHSDGSTLWYGNLKKNSVTTKGVGDTVQEGEVIGVIGSSGNSDGPHLHFALYDSADKLTDPFSGDCNKSPSWWKSQRPYYEPSVLRLMTSAVAYEHVACPATTEVTNEKTTFKPGDTVYFTTFFRDQAPSQASIWNIYSPDGTVFKSWLQNSLQYYSASYWYLDYTLPVDAPAGKWRFQVVFNGQTYEQVFNVEAGARTNLKVAKTGTGSGTITGYPSGIDCGLTCSGSFFPDWAVTLTAKPDTGSTIKVWTGCDLTPADNLCMVMMTTDKNITVEFTTSAGKEVENDFDGDGHSDVLWRNTKTGDIYIWLMTESGTKIKSGNLVVKGVPSDWEIKATEDFNGNGKTDVLWQDVTTGDVALWLMDGAKIAGSGYVARAVPSNWQIQATADYNGDGKTDILWQDINTGDVYVQFMDGLKISGGDFATRGLPSDWQTK</sequence>
<feature type="domain" description="Bacterial repeat" evidence="4">
    <location>
        <begin position="401"/>
        <end position="478"/>
    </location>
</feature>
<evidence type="ECO:0000256" key="1">
    <source>
        <dbReference type="ARBA" id="ARBA00022729"/>
    </source>
</evidence>
<feature type="domain" description="M23ase beta-sheet core" evidence="3">
    <location>
        <begin position="165"/>
        <end position="254"/>
    </location>
</feature>
<name>A0A0F3GM53_9BACT</name>
<keyword evidence="2" id="KW-0812">Transmembrane</keyword>
<evidence type="ECO:0000256" key="2">
    <source>
        <dbReference type="SAM" id="Phobius"/>
    </source>
</evidence>
<dbReference type="Pfam" id="PF13517">
    <property type="entry name" value="FG-GAP_3"/>
    <property type="match status" value="1"/>
</dbReference>
<evidence type="ECO:0000313" key="6">
    <source>
        <dbReference type="Proteomes" id="UP000033423"/>
    </source>
</evidence>
<dbReference type="CDD" id="cd12797">
    <property type="entry name" value="M23_peptidase"/>
    <property type="match status" value="1"/>
</dbReference>
<dbReference type="InterPro" id="IPR044060">
    <property type="entry name" value="Bacterial_rp_domain"/>
</dbReference>
<dbReference type="PANTHER" id="PTHR46580">
    <property type="entry name" value="SENSOR KINASE-RELATED"/>
    <property type="match status" value="1"/>
</dbReference>
<feature type="transmembrane region" description="Helical" evidence="2">
    <location>
        <begin position="12"/>
        <end position="34"/>
    </location>
</feature>
<dbReference type="PANTHER" id="PTHR46580:SF2">
    <property type="entry name" value="MAM DOMAIN-CONTAINING PROTEIN"/>
    <property type="match status" value="1"/>
</dbReference>
<evidence type="ECO:0000259" key="3">
    <source>
        <dbReference type="Pfam" id="PF01551"/>
    </source>
</evidence>
<dbReference type="Proteomes" id="UP000033423">
    <property type="component" value="Unassembled WGS sequence"/>
</dbReference>
<evidence type="ECO:0000259" key="4">
    <source>
        <dbReference type="Pfam" id="PF18998"/>
    </source>
</evidence>
<dbReference type="Gene3D" id="2.60.40.1930">
    <property type="match status" value="1"/>
</dbReference>
<keyword evidence="1" id="KW-0732">Signal</keyword>
<dbReference type="InterPro" id="IPR016047">
    <property type="entry name" value="M23ase_b-sheet_dom"/>
</dbReference>
<dbReference type="SUPFAM" id="SSF51261">
    <property type="entry name" value="Duplicated hybrid motif"/>
    <property type="match status" value="1"/>
</dbReference>
<dbReference type="SUPFAM" id="SSF69318">
    <property type="entry name" value="Integrin alpha N-terminal domain"/>
    <property type="match status" value="1"/>
</dbReference>
<dbReference type="InterPro" id="IPR011055">
    <property type="entry name" value="Dup_hybrid_motif"/>
</dbReference>
<proteinExistence type="predicted"/>
<dbReference type="Gene3D" id="2.70.70.10">
    <property type="entry name" value="Glucose Permease (Domain IIA)"/>
    <property type="match status" value="1"/>
</dbReference>
<keyword evidence="2" id="KW-1133">Transmembrane helix</keyword>
<accession>A0A0F3GM53</accession>
<dbReference type="Pfam" id="PF18998">
    <property type="entry name" value="Flg_new_2"/>
    <property type="match status" value="1"/>
</dbReference>
<dbReference type="AlphaFoldDB" id="A0A0F3GM53"/>
<organism evidence="5 6">
    <name type="scientific">Candidatus Magnetobacterium bavaricum</name>
    <dbReference type="NCBI Taxonomy" id="29290"/>
    <lineage>
        <taxon>Bacteria</taxon>
        <taxon>Pseudomonadati</taxon>
        <taxon>Nitrospirota</taxon>
        <taxon>Thermodesulfovibrionia</taxon>
        <taxon>Thermodesulfovibrionales</taxon>
        <taxon>Candidatus Magnetobacteriaceae</taxon>
        <taxon>Candidatus Magnetobacterium</taxon>
    </lineage>
</organism>
<keyword evidence="6" id="KW-1185">Reference proteome</keyword>
<dbReference type="InterPro" id="IPR013517">
    <property type="entry name" value="FG-GAP"/>
</dbReference>
<dbReference type="EMBL" id="LACI01002105">
    <property type="protein sequence ID" value="KJU82971.1"/>
    <property type="molecule type" value="Genomic_DNA"/>
</dbReference>
<dbReference type="InterPro" id="IPR028994">
    <property type="entry name" value="Integrin_alpha_N"/>
</dbReference>